<dbReference type="AlphaFoldDB" id="A0ABD3JNM1"/>
<dbReference type="Pfam" id="PF13520">
    <property type="entry name" value="AA_permease_2"/>
    <property type="match status" value="1"/>
</dbReference>
<evidence type="ECO:0000256" key="2">
    <source>
        <dbReference type="ARBA" id="ARBA00022448"/>
    </source>
</evidence>
<evidence type="ECO:0000256" key="1">
    <source>
        <dbReference type="ARBA" id="ARBA00004141"/>
    </source>
</evidence>
<evidence type="ECO:0000256" key="4">
    <source>
        <dbReference type="ARBA" id="ARBA00022989"/>
    </source>
</evidence>
<feature type="transmembrane region" description="Helical" evidence="6">
    <location>
        <begin position="108"/>
        <end position="141"/>
    </location>
</feature>
<feature type="transmembrane region" description="Helical" evidence="6">
    <location>
        <begin position="181"/>
        <end position="204"/>
    </location>
</feature>
<organism evidence="7 8">
    <name type="scientific">Eucalyptus globulus</name>
    <name type="common">Tasmanian blue gum</name>
    <dbReference type="NCBI Taxonomy" id="34317"/>
    <lineage>
        <taxon>Eukaryota</taxon>
        <taxon>Viridiplantae</taxon>
        <taxon>Streptophyta</taxon>
        <taxon>Embryophyta</taxon>
        <taxon>Tracheophyta</taxon>
        <taxon>Spermatophyta</taxon>
        <taxon>Magnoliopsida</taxon>
        <taxon>eudicotyledons</taxon>
        <taxon>Gunneridae</taxon>
        <taxon>Pentapetalae</taxon>
        <taxon>rosids</taxon>
        <taxon>malvids</taxon>
        <taxon>Myrtales</taxon>
        <taxon>Myrtaceae</taxon>
        <taxon>Myrtoideae</taxon>
        <taxon>Eucalypteae</taxon>
        <taxon>Eucalyptus</taxon>
    </lineage>
</organism>
<keyword evidence="2" id="KW-0813">Transport</keyword>
<feature type="transmembrane region" description="Helical" evidence="6">
    <location>
        <begin position="362"/>
        <end position="384"/>
    </location>
</feature>
<evidence type="ECO:0000313" key="8">
    <source>
        <dbReference type="Proteomes" id="UP001634007"/>
    </source>
</evidence>
<gene>
    <name evidence="7" type="ORF">ACJRO7_033614</name>
</gene>
<keyword evidence="5 6" id="KW-0472">Membrane</keyword>
<keyword evidence="3 6" id="KW-0812">Transmembrane</keyword>
<dbReference type="Gene3D" id="1.20.1740.10">
    <property type="entry name" value="Amino acid/polyamine transporter I"/>
    <property type="match status" value="1"/>
</dbReference>
<evidence type="ECO:0000256" key="6">
    <source>
        <dbReference type="SAM" id="Phobius"/>
    </source>
</evidence>
<dbReference type="Proteomes" id="UP001634007">
    <property type="component" value="Unassembled WGS sequence"/>
</dbReference>
<feature type="transmembrane region" description="Helical" evidence="6">
    <location>
        <begin position="242"/>
        <end position="269"/>
    </location>
</feature>
<accession>A0ABD3JNM1</accession>
<evidence type="ECO:0000256" key="5">
    <source>
        <dbReference type="ARBA" id="ARBA00023136"/>
    </source>
</evidence>
<feature type="transmembrane region" description="Helical" evidence="6">
    <location>
        <begin position="290"/>
        <end position="310"/>
    </location>
</feature>
<reference evidence="7 8" key="1">
    <citation type="submission" date="2024-11" db="EMBL/GenBank/DDBJ databases">
        <title>Chromosome-level genome assembly of Eucalyptus globulus Labill. provides insights into its genome evolution.</title>
        <authorList>
            <person name="Li X."/>
        </authorList>
    </citation>
    <scope>NUCLEOTIDE SEQUENCE [LARGE SCALE GENOMIC DNA]</scope>
    <source>
        <strain evidence="7">CL2024</strain>
        <tissue evidence="7">Fresh tender leaves</tissue>
    </source>
</reference>
<name>A0ABD3JNM1_EUCGL</name>
<comment type="caution">
    <text evidence="7">The sequence shown here is derived from an EMBL/GenBank/DDBJ whole genome shotgun (WGS) entry which is preliminary data.</text>
</comment>
<proteinExistence type="predicted"/>
<protein>
    <submittedName>
        <fullName evidence="7">Uncharacterized protein</fullName>
    </submittedName>
</protein>
<dbReference type="PANTHER" id="PTHR45649:SF26">
    <property type="entry name" value="OS04G0435100 PROTEIN"/>
    <property type="match status" value="1"/>
</dbReference>
<dbReference type="InterPro" id="IPR002293">
    <property type="entry name" value="AA/rel_permease1"/>
</dbReference>
<comment type="subcellular location">
    <subcellularLocation>
        <location evidence="1">Membrane</location>
        <topology evidence="1">Multi-pass membrane protein</topology>
    </subcellularLocation>
</comment>
<dbReference type="GO" id="GO:0022857">
    <property type="term" value="F:transmembrane transporter activity"/>
    <property type="evidence" value="ECO:0007669"/>
    <property type="project" value="UniProtKB-ARBA"/>
</dbReference>
<dbReference type="PANTHER" id="PTHR45649">
    <property type="entry name" value="AMINO-ACID PERMEASE BAT1"/>
    <property type="match status" value="1"/>
</dbReference>
<evidence type="ECO:0000313" key="7">
    <source>
        <dbReference type="EMBL" id="KAL3729043.1"/>
    </source>
</evidence>
<evidence type="ECO:0000256" key="3">
    <source>
        <dbReference type="ARBA" id="ARBA00022692"/>
    </source>
</evidence>
<dbReference type="EMBL" id="JBJKBG010000008">
    <property type="protein sequence ID" value="KAL3729043.1"/>
    <property type="molecule type" value="Genomic_DNA"/>
</dbReference>
<keyword evidence="8" id="KW-1185">Reference proteome</keyword>
<dbReference type="GO" id="GO:0016020">
    <property type="term" value="C:membrane"/>
    <property type="evidence" value="ECO:0007669"/>
    <property type="project" value="UniProtKB-SubCell"/>
</dbReference>
<keyword evidence="4 6" id="KW-1133">Transmembrane helix</keyword>
<sequence>MEQENSTWFMLGRGVNNISFEHHILQAKLVLQVAKLTSSVTLGMHSRKQTVIFFTFLGEVKGEVIFVNSLCSFWAAHLVSPTWGPFASCIILSCIGTNKDGGYLAPKWLFLCMYMGLTFIRFIGGIVGGIVIVIMLPLVALTTQSYSLYGNDAAAHLTEETKGADKNGSIAILTGLEINLVFGWAYILAFTFSIQLCFACWYFQNFDYLYDLTNDTIGVFIPAQILYDAFHGWSHSVSGANILLFIIWGSFCLGRLSITTSAASMVYALSRDKGIPFSSIWRKAHPKHKVPSNAVWLCAAVCVLIGIPILKVNVVFTTITSKCRIGWVSGYVVTIFGKMVMEEKNFKPGPFYLGKASRAISLTVFLWMYYTCSVFLLLTLYPLLGTHSPMNQLIGRYDNAFMDV</sequence>